<dbReference type="AlphaFoldDB" id="A0A9Q8WM49"/>
<keyword evidence="3" id="KW-1185">Reference proteome</keyword>
<feature type="domain" description="2EXR" evidence="1">
    <location>
        <begin position="9"/>
        <end position="87"/>
    </location>
</feature>
<organism evidence="2 3">
    <name type="scientific">Colletotrichum lupini</name>
    <dbReference type="NCBI Taxonomy" id="145971"/>
    <lineage>
        <taxon>Eukaryota</taxon>
        <taxon>Fungi</taxon>
        <taxon>Dikarya</taxon>
        <taxon>Ascomycota</taxon>
        <taxon>Pezizomycotina</taxon>
        <taxon>Sordariomycetes</taxon>
        <taxon>Hypocreomycetidae</taxon>
        <taxon>Glomerellales</taxon>
        <taxon>Glomerellaceae</taxon>
        <taxon>Colletotrichum</taxon>
        <taxon>Colletotrichum acutatum species complex</taxon>
    </lineage>
</organism>
<evidence type="ECO:0000313" key="3">
    <source>
        <dbReference type="Proteomes" id="UP000830671"/>
    </source>
</evidence>
<dbReference type="GeneID" id="73347182"/>
<dbReference type="PANTHER" id="PTHR35910:SF6">
    <property type="entry name" value="2EXR DOMAIN-CONTAINING PROTEIN"/>
    <property type="match status" value="1"/>
</dbReference>
<dbReference type="Pfam" id="PF20150">
    <property type="entry name" value="2EXR"/>
    <property type="match status" value="1"/>
</dbReference>
<dbReference type="RefSeq" id="XP_049149318.1">
    <property type="nucleotide sequence ID" value="XM_049292172.1"/>
</dbReference>
<dbReference type="InterPro" id="IPR045518">
    <property type="entry name" value="2EXR"/>
</dbReference>
<sequence length="349" mass="40232">MATLQPQEFHLFPELPLELRRAIWNECLPHVRIVEINKPYKGGYIYNGLMSKNDGSEECTHQMTYKLNSIPPVIAAVCRESRQVAGFPVPRDEKWQAKTVANRELVDLWFDRSPGRNVIFLDWDSSCGHYWSARPPMGPFKYLSPVADYAQTVCVTGEILHTLFPPLSDQENFRTLWSVETLLVCQKIVAIHAKINAATQSGLWGFNGEERIVLVPVGNRKQIEDYANFDSIFGSKEYGETKDFFQRLDGDPTQGLMQQELLTTWKARFLLGRWHDQQAELGLQEVEDWNVTPVPGLFGVVDSGLENWKLKEQSEWAKMTLPSVPRIQWVYMFRLCVNDCYVKRSDNLR</sequence>
<dbReference type="EMBL" id="CP019479">
    <property type="protein sequence ID" value="UQC87710.1"/>
    <property type="molecule type" value="Genomic_DNA"/>
</dbReference>
<dbReference type="PANTHER" id="PTHR35910">
    <property type="entry name" value="2EXR DOMAIN-CONTAINING PROTEIN"/>
    <property type="match status" value="1"/>
</dbReference>
<proteinExistence type="predicted"/>
<name>A0A9Q8WM49_9PEZI</name>
<dbReference type="KEGG" id="clup:CLUP02_13229"/>
<evidence type="ECO:0000313" key="2">
    <source>
        <dbReference type="EMBL" id="UQC87710.1"/>
    </source>
</evidence>
<protein>
    <recommendedName>
        <fullName evidence="1">2EXR domain-containing protein</fullName>
    </recommendedName>
</protein>
<reference evidence="2" key="1">
    <citation type="journal article" date="2021" name="Mol. Plant Microbe Interact.">
        <title>Complete Genome Sequence of the Plant-Pathogenic Fungus Colletotrichum lupini.</title>
        <authorList>
            <person name="Baroncelli R."/>
            <person name="Pensec F."/>
            <person name="Da Lio D."/>
            <person name="Boufleur T."/>
            <person name="Vicente I."/>
            <person name="Sarrocco S."/>
            <person name="Picot A."/>
            <person name="Baraldi E."/>
            <person name="Sukno S."/>
            <person name="Thon M."/>
            <person name="Le Floch G."/>
        </authorList>
    </citation>
    <scope>NUCLEOTIDE SEQUENCE</scope>
    <source>
        <strain evidence="2">IMI 504893</strain>
    </source>
</reference>
<gene>
    <name evidence="2" type="ORF">CLUP02_13229</name>
</gene>
<accession>A0A9Q8WM49</accession>
<dbReference type="Proteomes" id="UP000830671">
    <property type="component" value="Chromosome 7"/>
</dbReference>
<evidence type="ECO:0000259" key="1">
    <source>
        <dbReference type="Pfam" id="PF20150"/>
    </source>
</evidence>